<feature type="repeat" description="TPR" evidence="1">
    <location>
        <begin position="547"/>
        <end position="580"/>
    </location>
</feature>
<dbReference type="Proteomes" id="UP001501710">
    <property type="component" value="Unassembled WGS sequence"/>
</dbReference>
<comment type="caution">
    <text evidence="2">The sequence shown here is derived from an EMBL/GenBank/DDBJ whole genome shotgun (WGS) entry which is preliminary data.</text>
</comment>
<gene>
    <name evidence="2" type="ORF">GCM10022254_76280</name>
</gene>
<dbReference type="EMBL" id="BAABAS010000035">
    <property type="protein sequence ID" value="GAA4242616.1"/>
    <property type="molecule type" value="Genomic_DNA"/>
</dbReference>
<dbReference type="SMART" id="SM00028">
    <property type="entry name" value="TPR"/>
    <property type="match status" value="3"/>
</dbReference>
<protein>
    <submittedName>
        <fullName evidence="2">Tetratricopeptide repeat protein</fullName>
    </submittedName>
</protein>
<accession>A0ABP8CRQ7</accession>
<evidence type="ECO:0000313" key="2">
    <source>
        <dbReference type="EMBL" id="GAA4242616.1"/>
    </source>
</evidence>
<dbReference type="InterPro" id="IPR011990">
    <property type="entry name" value="TPR-like_helical_dom_sf"/>
</dbReference>
<keyword evidence="1" id="KW-0802">TPR repeat</keyword>
<dbReference type="InterPro" id="IPR027417">
    <property type="entry name" value="P-loop_NTPase"/>
</dbReference>
<dbReference type="Gene3D" id="3.40.50.300">
    <property type="entry name" value="P-loop containing nucleotide triphosphate hydrolases"/>
    <property type="match status" value="1"/>
</dbReference>
<proteinExistence type="predicted"/>
<organism evidence="2 3">
    <name type="scientific">Actinomadura meridiana</name>
    <dbReference type="NCBI Taxonomy" id="559626"/>
    <lineage>
        <taxon>Bacteria</taxon>
        <taxon>Bacillati</taxon>
        <taxon>Actinomycetota</taxon>
        <taxon>Actinomycetes</taxon>
        <taxon>Streptosporangiales</taxon>
        <taxon>Thermomonosporaceae</taxon>
        <taxon>Actinomadura</taxon>
    </lineage>
</organism>
<reference evidence="3" key="1">
    <citation type="journal article" date="2019" name="Int. J. Syst. Evol. Microbiol.">
        <title>The Global Catalogue of Microorganisms (GCM) 10K type strain sequencing project: providing services to taxonomists for standard genome sequencing and annotation.</title>
        <authorList>
            <consortium name="The Broad Institute Genomics Platform"/>
            <consortium name="The Broad Institute Genome Sequencing Center for Infectious Disease"/>
            <person name="Wu L."/>
            <person name="Ma J."/>
        </authorList>
    </citation>
    <scope>NUCLEOTIDE SEQUENCE [LARGE SCALE GENOMIC DNA]</scope>
    <source>
        <strain evidence="3">JCM 17440</strain>
    </source>
</reference>
<dbReference type="Gene3D" id="1.25.40.10">
    <property type="entry name" value="Tetratricopeptide repeat domain"/>
    <property type="match status" value="2"/>
</dbReference>
<dbReference type="PROSITE" id="PS50005">
    <property type="entry name" value="TPR"/>
    <property type="match status" value="1"/>
</dbReference>
<sequence length="713" mass="77455">MSGNDEHGSGNRFDGEARNVVQAQHIEVMHVHGGSGPPEPPSAFPLAANRFHDRRTMLERITEVVTSRDGSGPALFVVAGLRGVGKTAMAVHWGSTQRDRFPDGLLYADLGGGLSRRGMGGGLGEAVTSLLEQLGVSGDHLSYSDQGRLALLRSRLARRKVLLLLDDARLSGEVERLLPTSPHSVVFVTTDGGLTEVGDFAGRHDAEVLVLGGLPEADGLALLRTLAGDETVDRDPDGALRLVRACGGWPLAIRMAAGRVKVRRRGLGELAAGLEAARRVPRPGPAEEGIVQMVGDAAYGDLPDDLRRAYRLLALHPGGDRPTVVPGGPTSTVEFGSGAAAALLDRPAPETDHLLDSLVDRHLLDADSGRYAFHGLVRAHARGHAEPEGDTAVRRVAEWYLRMAAEADLAINPYRPTTGPVFRELRGRPSPYGEGRDAVQRALGRLRLEHRNLAAVVHAAGDRGWHDLAWQVCEALWGFYFSLKHYDQWIDTHRIGLRAAQELDDPGARFRMGIQLGRALYETKRFEEAHEVLAGALHAATAPLDRATALEFIGRAHLDAGEPERALEYFLQARDLETRHDRPRGVAINLHHLGRAHLALNTLDEARDCLERAQRLFAEIPDPYNQARVLTTLGRLHLTAGDPGAAMPVLETALEIMRTQHRTYQVAEITESLSEVAALTGDPDRSETLRQAAIMAYDEVGSLRADELRDASA</sequence>
<dbReference type="Pfam" id="PF13424">
    <property type="entry name" value="TPR_12"/>
    <property type="match status" value="1"/>
</dbReference>
<dbReference type="RefSeq" id="WP_344908108.1">
    <property type="nucleotide sequence ID" value="NZ_BAABAS010000035.1"/>
</dbReference>
<name>A0ABP8CRQ7_9ACTN</name>
<keyword evidence="3" id="KW-1185">Reference proteome</keyword>
<dbReference type="InterPro" id="IPR019734">
    <property type="entry name" value="TPR_rpt"/>
</dbReference>
<evidence type="ECO:0000313" key="3">
    <source>
        <dbReference type="Proteomes" id="UP001501710"/>
    </source>
</evidence>
<dbReference type="Pfam" id="PF13432">
    <property type="entry name" value="TPR_16"/>
    <property type="match status" value="1"/>
</dbReference>
<dbReference type="PANTHER" id="PTHR47691:SF3">
    <property type="entry name" value="HTH-TYPE TRANSCRIPTIONAL REGULATOR RV0890C-RELATED"/>
    <property type="match status" value="1"/>
</dbReference>
<dbReference type="SUPFAM" id="SSF52540">
    <property type="entry name" value="P-loop containing nucleoside triphosphate hydrolases"/>
    <property type="match status" value="1"/>
</dbReference>
<dbReference type="PRINTS" id="PR00364">
    <property type="entry name" value="DISEASERSIST"/>
</dbReference>
<dbReference type="PANTHER" id="PTHR47691">
    <property type="entry name" value="REGULATOR-RELATED"/>
    <property type="match status" value="1"/>
</dbReference>
<evidence type="ECO:0000256" key="1">
    <source>
        <dbReference type="PROSITE-ProRule" id="PRU00339"/>
    </source>
</evidence>
<dbReference type="SUPFAM" id="SSF48452">
    <property type="entry name" value="TPR-like"/>
    <property type="match status" value="1"/>
</dbReference>